<dbReference type="InterPro" id="IPR052558">
    <property type="entry name" value="Siderophore_Hydrolase_D"/>
</dbReference>
<dbReference type="InterPro" id="IPR000801">
    <property type="entry name" value="Esterase-like"/>
</dbReference>
<dbReference type="AlphaFoldDB" id="A0A558BVH3"/>
<dbReference type="SUPFAM" id="SSF53474">
    <property type="entry name" value="alpha/beta-Hydrolases"/>
    <property type="match status" value="1"/>
</dbReference>
<keyword evidence="3" id="KW-0472">Membrane</keyword>
<proteinExistence type="inferred from homology"/>
<evidence type="ECO:0000256" key="3">
    <source>
        <dbReference type="SAM" id="Phobius"/>
    </source>
</evidence>
<keyword evidence="2 4" id="KW-0378">Hydrolase</keyword>
<keyword evidence="3" id="KW-1133">Transmembrane helix</keyword>
<dbReference type="OrthoDB" id="9775130at2"/>
<comment type="similarity">
    <text evidence="1">Belongs to the esterase D family.</text>
</comment>
<accession>A0A558BVH3</accession>
<gene>
    <name evidence="4" type="ORF">FNT36_13670</name>
</gene>
<keyword evidence="5" id="KW-1185">Reference proteome</keyword>
<dbReference type="EMBL" id="VMRJ01000003">
    <property type="protein sequence ID" value="TVT40521.1"/>
    <property type="molecule type" value="Genomic_DNA"/>
</dbReference>
<comment type="caution">
    <text evidence="4">The sequence shown here is derived from an EMBL/GenBank/DDBJ whole genome shotgun (WGS) entry which is preliminary data.</text>
</comment>
<reference evidence="4 5" key="1">
    <citation type="submission" date="2019-07" db="EMBL/GenBank/DDBJ databases">
        <title>Hymenobacter sp. straun FUR1 Genome sequencing and assembly.</title>
        <authorList>
            <person name="Chhetri G."/>
        </authorList>
    </citation>
    <scope>NUCLEOTIDE SEQUENCE [LARGE SCALE GENOMIC DNA]</scope>
    <source>
        <strain evidence="4 5">Fur1</strain>
    </source>
</reference>
<dbReference type="PANTHER" id="PTHR40841">
    <property type="entry name" value="SIDEROPHORE TRIACETYLFUSARININE C ESTERASE"/>
    <property type="match status" value="1"/>
</dbReference>
<feature type="transmembrane region" description="Helical" evidence="3">
    <location>
        <begin position="20"/>
        <end position="40"/>
    </location>
</feature>
<evidence type="ECO:0000256" key="2">
    <source>
        <dbReference type="ARBA" id="ARBA00022801"/>
    </source>
</evidence>
<dbReference type="GO" id="GO:0016788">
    <property type="term" value="F:hydrolase activity, acting on ester bonds"/>
    <property type="evidence" value="ECO:0007669"/>
    <property type="project" value="TreeGrafter"/>
</dbReference>
<evidence type="ECO:0000313" key="4">
    <source>
        <dbReference type="EMBL" id="TVT40521.1"/>
    </source>
</evidence>
<dbReference type="Gene3D" id="3.40.50.1820">
    <property type="entry name" value="alpha/beta hydrolase"/>
    <property type="match status" value="1"/>
</dbReference>
<protein>
    <submittedName>
        <fullName evidence="4">Alpha/beta hydrolase</fullName>
    </submittedName>
</protein>
<evidence type="ECO:0000256" key="1">
    <source>
        <dbReference type="ARBA" id="ARBA00005622"/>
    </source>
</evidence>
<evidence type="ECO:0000313" key="5">
    <source>
        <dbReference type="Proteomes" id="UP000317624"/>
    </source>
</evidence>
<dbReference type="PANTHER" id="PTHR40841:SF2">
    <property type="entry name" value="SIDEROPHORE-DEGRADING ESTERASE (EUROFUNG)"/>
    <property type="match status" value="1"/>
</dbReference>
<dbReference type="Pfam" id="PF00756">
    <property type="entry name" value="Esterase"/>
    <property type="match status" value="1"/>
</dbReference>
<keyword evidence="3" id="KW-0812">Transmembrane</keyword>
<organism evidence="4 5">
    <name type="scientific">Hymenobacter setariae</name>
    <dbReference type="NCBI Taxonomy" id="2594794"/>
    <lineage>
        <taxon>Bacteria</taxon>
        <taxon>Pseudomonadati</taxon>
        <taxon>Bacteroidota</taxon>
        <taxon>Cytophagia</taxon>
        <taxon>Cytophagales</taxon>
        <taxon>Hymenobacteraceae</taxon>
        <taxon>Hymenobacter</taxon>
    </lineage>
</organism>
<dbReference type="Proteomes" id="UP000317624">
    <property type="component" value="Unassembled WGS sequence"/>
</dbReference>
<name>A0A558BVH3_9BACT</name>
<dbReference type="InterPro" id="IPR029058">
    <property type="entry name" value="AB_hydrolase_fold"/>
</dbReference>
<sequence>MATHISKNTFVPLVRAHYLLFAPLSAVNYLSFLTLSGLLVSTISPPMAHAQSAPTSLPIGQTFTLPSVALRETRRINVYVPPGYADSVASQLPVLYMPDGGIKEDFLHVAGLVQVLTTNGTMRPFLLVGIENTARRRDLTGPTTSADDKKIAPQVGGSAAFRQFIRTELMPVIRQRYHTSAETAIIGESLAGLFVMETLLQEPDLFDTYVAFDPSLWWNNGWLVNQAQTRLQAYKGPAKTLYVASSSDDARIPESRRLAPALRAAAPQQLRWYYESMPAETHATIYHPAALRALRLVFAPSKVPTAK</sequence>